<dbReference type="CDD" id="cd19821">
    <property type="entry name" value="Bbox1_BBX-like"/>
    <property type="match status" value="2"/>
</dbReference>
<keyword evidence="5" id="KW-0963">Cytoplasm</keyword>
<accession>A0A8S1ZVF3</accession>
<dbReference type="Gene3D" id="3.40.50.10330">
    <property type="entry name" value="Probable inorganic polyphosphate/atp-NAD kinase, domain 1"/>
    <property type="match status" value="1"/>
</dbReference>
<keyword evidence="13" id="KW-0067">ATP-binding</keyword>
<dbReference type="GO" id="GO:0005634">
    <property type="term" value="C:nucleus"/>
    <property type="evidence" value="ECO:0007669"/>
    <property type="project" value="UniProtKB-SubCell"/>
</dbReference>
<keyword evidence="7" id="KW-0479">Metal-binding</keyword>
<dbReference type="SUPFAM" id="SSF111331">
    <property type="entry name" value="NAD kinase/diacylglycerol kinase-like"/>
    <property type="match status" value="1"/>
</dbReference>
<dbReference type="Pfam" id="PF01513">
    <property type="entry name" value="NAD_kinase"/>
    <property type="match status" value="1"/>
</dbReference>
<dbReference type="PROSITE" id="PS50119">
    <property type="entry name" value="ZF_BBOX"/>
    <property type="match status" value="2"/>
</dbReference>
<evidence type="ECO:0000256" key="5">
    <source>
        <dbReference type="ARBA" id="ARBA00022490"/>
    </source>
</evidence>
<evidence type="ECO:0000256" key="9">
    <source>
        <dbReference type="ARBA" id="ARBA00022741"/>
    </source>
</evidence>
<dbReference type="FunFam" id="3.40.50.10330:FF:000027">
    <property type="entry name" value="NADH kinase"/>
    <property type="match status" value="1"/>
</dbReference>
<dbReference type="InterPro" id="IPR002504">
    <property type="entry name" value="NADK"/>
</dbReference>
<keyword evidence="17" id="KW-0804">Transcription</keyword>
<keyword evidence="12" id="KW-0862">Zinc</keyword>
<reference evidence="23" key="1">
    <citation type="submission" date="2021-01" db="EMBL/GenBank/DDBJ databases">
        <authorList>
            <person name="Bezrukov I."/>
        </authorList>
    </citation>
    <scope>NUCLEOTIDE SEQUENCE</scope>
</reference>
<evidence type="ECO:0000256" key="14">
    <source>
        <dbReference type="ARBA" id="ARBA00022857"/>
    </source>
</evidence>
<evidence type="ECO:0000256" key="15">
    <source>
        <dbReference type="ARBA" id="ARBA00023015"/>
    </source>
</evidence>
<comment type="similarity">
    <text evidence="3">Belongs to the NAD kinase family.</text>
</comment>
<dbReference type="PANTHER" id="PTHR31832">
    <property type="entry name" value="B-BOX ZINC FINGER PROTEIN 22"/>
    <property type="match status" value="1"/>
</dbReference>
<evidence type="ECO:0000256" key="8">
    <source>
        <dbReference type="ARBA" id="ARBA00022737"/>
    </source>
</evidence>
<evidence type="ECO:0000256" key="2">
    <source>
        <dbReference type="ARBA" id="ARBA00004496"/>
    </source>
</evidence>
<gene>
    <name evidence="23" type="ORF">AARE701A_LOCUS5770</name>
</gene>
<evidence type="ECO:0000256" key="4">
    <source>
        <dbReference type="ARBA" id="ARBA00011738"/>
    </source>
</evidence>
<dbReference type="InterPro" id="IPR051979">
    <property type="entry name" value="B-box_zinc_finger"/>
</dbReference>
<dbReference type="GO" id="GO:0006741">
    <property type="term" value="P:NADP+ biosynthetic process"/>
    <property type="evidence" value="ECO:0007669"/>
    <property type="project" value="InterPro"/>
</dbReference>
<dbReference type="Gene3D" id="2.60.200.30">
    <property type="entry name" value="Probable inorganic polyphosphate/atp-NAD kinase, domain 2"/>
    <property type="match status" value="1"/>
</dbReference>
<evidence type="ECO:0000256" key="21">
    <source>
        <dbReference type="SAM" id="MobiDB-lite"/>
    </source>
</evidence>
<dbReference type="PANTHER" id="PTHR31832:SF68">
    <property type="entry name" value="B-BOX ZINC FINGER PROTEIN 22"/>
    <property type="match status" value="1"/>
</dbReference>
<evidence type="ECO:0000256" key="18">
    <source>
        <dbReference type="ARBA" id="ARBA00023242"/>
    </source>
</evidence>
<keyword evidence="14" id="KW-0521">NADP</keyword>
<evidence type="ECO:0000256" key="17">
    <source>
        <dbReference type="ARBA" id="ARBA00023163"/>
    </source>
</evidence>
<feature type="region of interest" description="Disordered" evidence="21">
    <location>
        <begin position="539"/>
        <end position="631"/>
    </location>
</feature>
<evidence type="ECO:0000313" key="23">
    <source>
        <dbReference type="EMBL" id="CAE5964587.1"/>
    </source>
</evidence>
<dbReference type="EC" id="2.7.1.86" evidence="19"/>
<keyword evidence="18" id="KW-0539">Nucleus</keyword>
<dbReference type="GO" id="GO:0008270">
    <property type="term" value="F:zinc ion binding"/>
    <property type="evidence" value="ECO:0007669"/>
    <property type="project" value="UniProtKB-KW"/>
</dbReference>
<dbReference type="InterPro" id="IPR017437">
    <property type="entry name" value="ATP-NAD_kinase_PpnK-typ_C"/>
</dbReference>
<proteinExistence type="inferred from homology"/>
<keyword evidence="16" id="KW-0520">NAD</keyword>
<dbReference type="Pfam" id="PF00643">
    <property type="entry name" value="zf-B_box"/>
    <property type="match status" value="2"/>
</dbReference>
<feature type="compositionally biased region" description="Low complexity" evidence="21">
    <location>
        <begin position="610"/>
        <end position="621"/>
    </location>
</feature>
<dbReference type="FunFam" id="3.30.160.60:FF:000589">
    <property type="entry name" value="B-box zinc finger protein 22"/>
    <property type="match status" value="1"/>
</dbReference>
<evidence type="ECO:0000256" key="12">
    <source>
        <dbReference type="ARBA" id="ARBA00022833"/>
    </source>
</evidence>
<evidence type="ECO:0000313" key="24">
    <source>
        <dbReference type="Proteomes" id="UP000682877"/>
    </source>
</evidence>
<dbReference type="GO" id="GO:0005737">
    <property type="term" value="C:cytoplasm"/>
    <property type="evidence" value="ECO:0007669"/>
    <property type="project" value="UniProtKB-SubCell"/>
</dbReference>
<evidence type="ECO:0000256" key="20">
    <source>
        <dbReference type="PROSITE-ProRule" id="PRU00024"/>
    </source>
</evidence>
<protein>
    <recommendedName>
        <fullName evidence="19">NADH kinase</fullName>
        <ecNumber evidence="19">2.7.1.86</ecNumber>
    </recommendedName>
</protein>
<dbReference type="GO" id="GO:0006355">
    <property type="term" value="P:regulation of DNA-templated transcription"/>
    <property type="evidence" value="ECO:0007669"/>
    <property type="project" value="TreeGrafter"/>
</dbReference>
<keyword evidence="24" id="KW-1185">Reference proteome</keyword>
<dbReference type="InterPro" id="IPR016064">
    <property type="entry name" value="NAD/diacylglycerol_kinase_sf"/>
</dbReference>
<sequence length="631" mass="69616">MAIRKLLLLLKPIDPYPFLQTEGSSLIKNPQVLKYLESRCKVHRNAINFCQEILSKKPVEWKPISRNDLSHPIRDVDMVITVGGDGTLLHASHFIDDSVPVLGVNSDPTQAQEVEELSDQFDASRSTGHLCAATVNNFEQVLDDILFGRVVPSKVSRISLKLNSELLLSHALNDILIAHPCPAAVSRFSFKIKNKNGESSPKTVNCRSSGLRICTAAGSTAAMQSAGGFVMPMLSRDLQFMVREPISPGSTASLMHSAFKPDQFMDVNWYSDHGTIYIDGCQVQHSVQLGDTIEISSDAPVLNVYLSHGISQIKSRSQILCFLDELEEIKKRSERMKIQCNVCEAAEATVLCCADEAALCWACDEKVHAANKLAGKHQRVPLSVSSSSIPKCDICQEASGFFFCLQDRALLCRKCDVAIHTVNPHVSAHQRFLLTGIKVGLESIDTGPSTKSSPTNDDKTMETKHFVQSIPEPQKMGFDHHHQQQQQQGVLPETKVSDHTSTKLPFASSGSTTGSIPQWQIEEIFGLTDFDQSYEYMENNGSSKADTCRRGDSDSSSMMRSTEEDGEDNNNCLGGETSWAVPQIQSPPTASGLNWPKHFHHHSVFVPDISSSTPYTGSSPSQRVGKRRRRF</sequence>
<evidence type="ECO:0000256" key="6">
    <source>
        <dbReference type="ARBA" id="ARBA00022679"/>
    </source>
</evidence>
<feature type="compositionally biased region" description="Polar residues" evidence="21">
    <location>
        <begin position="583"/>
        <end position="592"/>
    </location>
</feature>
<feature type="domain" description="B box-type" evidence="22">
    <location>
        <begin position="387"/>
        <end position="434"/>
    </location>
</feature>
<dbReference type="InterPro" id="IPR000315">
    <property type="entry name" value="Znf_B-box"/>
</dbReference>
<evidence type="ECO:0000256" key="10">
    <source>
        <dbReference type="ARBA" id="ARBA00022771"/>
    </source>
</evidence>
<keyword evidence="15" id="KW-0805">Transcription regulation</keyword>
<dbReference type="Proteomes" id="UP000682877">
    <property type="component" value="Chromosome 2"/>
</dbReference>
<dbReference type="FunFam" id="2.60.200.30:FF:000015">
    <property type="entry name" value="NAD(H) kinase 3"/>
    <property type="match status" value="1"/>
</dbReference>
<dbReference type="InterPro" id="IPR049808">
    <property type="entry name" value="CONSTANS-like_Bbox1"/>
</dbReference>
<evidence type="ECO:0000256" key="1">
    <source>
        <dbReference type="ARBA" id="ARBA00004123"/>
    </source>
</evidence>
<dbReference type="InterPro" id="IPR017438">
    <property type="entry name" value="ATP-NAD_kinase_N"/>
</dbReference>
<dbReference type="GO" id="GO:0003951">
    <property type="term" value="F:NAD+ kinase activity"/>
    <property type="evidence" value="ECO:0007669"/>
    <property type="project" value="InterPro"/>
</dbReference>
<comment type="subcellular location">
    <subcellularLocation>
        <location evidence="2">Cytoplasm</location>
    </subcellularLocation>
    <subcellularLocation>
        <location evidence="1">Nucleus</location>
    </subcellularLocation>
</comment>
<organism evidence="23 24">
    <name type="scientific">Arabidopsis arenosa</name>
    <name type="common">Sand rock-cress</name>
    <name type="synonym">Cardaminopsis arenosa</name>
    <dbReference type="NCBI Taxonomy" id="38785"/>
    <lineage>
        <taxon>Eukaryota</taxon>
        <taxon>Viridiplantae</taxon>
        <taxon>Streptophyta</taxon>
        <taxon>Embryophyta</taxon>
        <taxon>Tracheophyta</taxon>
        <taxon>Spermatophyta</taxon>
        <taxon>Magnoliopsida</taxon>
        <taxon>eudicotyledons</taxon>
        <taxon>Gunneridae</taxon>
        <taxon>Pentapetalae</taxon>
        <taxon>rosids</taxon>
        <taxon>malvids</taxon>
        <taxon>Brassicales</taxon>
        <taxon>Brassicaceae</taxon>
        <taxon>Camelineae</taxon>
        <taxon>Arabidopsis</taxon>
    </lineage>
</organism>
<evidence type="ECO:0000256" key="11">
    <source>
        <dbReference type="ARBA" id="ARBA00022777"/>
    </source>
</evidence>
<dbReference type="GO" id="GO:0005524">
    <property type="term" value="F:ATP binding"/>
    <property type="evidence" value="ECO:0007669"/>
    <property type="project" value="UniProtKB-KW"/>
</dbReference>
<comment type="subunit">
    <text evidence="4">Homodimer.</text>
</comment>
<name>A0A8S1ZVF3_ARAAE</name>
<evidence type="ECO:0000256" key="13">
    <source>
        <dbReference type="ARBA" id="ARBA00022840"/>
    </source>
</evidence>
<dbReference type="Gene3D" id="3.30.160.60">
    <property type="entry name" value="Classic Zinc Finger"/>
    <property type="match status" value="1"/>
</dbReference>
<evidence type="ECO:0000256" key="19">
    <source>
        <dbReference type="ARBA" id="ARBA00066398"/>
    </source>
</evidence>
<evidence type="ECO:0000256" key="7">
    <source>
        <dbReference type="ARBA" id="ARBA00022723"/>
    </source>
</evidence>
<keyword evidence="10 20" id="KW-0863">Zinc-finger</keyword>
<dbReference type="GO" id="GO:0009640">
    <property type="term" value="P:photomorphogenesis"/>
    <property type="evidence" value="ECO:0007669"/>
    <property type="project" value="TreeGrafter"/>
</dbReference>
<evidence type="ECO:0000256" key="3">
    <source>
        <dbReference type="ARBA" id="ARBA00010995"/>
    </source>
</evidence>
<evidence type="ECO:0000256" key="16">
    <source>
        <dbReference type="ARBA" id="ARBA00023027"/>
    </source>
</evidence>
<dbReference type="SMART" id="SM00336">
    <property type="entry name" value="BBOX"/>
    <property type="match status" value="2"/>
</dbReference>
<evidence type="ECO:0000259" key="22">
    <source>
        <dbReference type="PROSITE" id="PS50119"/>
    </source>
</evidence>
<keyword evidence="6" id="KW-0808">Transferase</keyword>
<dbReference type="GO" id="GO:0042736">
    <property type="term" value="F:NADH kinase activity"/>
    <property type="evidence" value="ECO:0007669"/>
    <property type="project" value="UniProtKB-EC"/>
</dbReference>
<dbReference type="AlphaFoldDB" id="A0A8S1ZVF3"/>
<keyword evidence="8" id="KW-0677">Repeat</keyword>
<keyword evidence="11" id="KW-0418">Kinase</keyword>
<dbReference type="EMBL" id="LR999452">
    <property type="protein sequence ID" value="CAE5964587.1"/>
    <property type="molecule type" value="Genomic_DNA"/>
</dbReference>
<dbReference type="GO" id="GO:0019674">
    <property type="term" value="P:NAD+ metabolic process"/>
    <property type="evidence" value="ECO:0007669"/>
    <property type="project" value="InterPro"/>
</dbReference>
<keyword evidence="9" id="KW-0547">Nucleotide-binding</keyword>
<feature type="domain" description="B box-type" evidence="22">
    <location>
        <begin position="335"/>
        <end position="382"/>
    </location>
</feature>